<dbReference type="InterPro" id="IPR036779">
    <property type="entry name" value="LysM_dom_sf"/>
</dbReference>
<accession>A0AA95H8J0</accession>
<dbReference type="SUPFAM" id="SSF54106">
    <property type="entry name" value="LysM domain"/>
    <property type="match status" value="1"/>
</dbReference>
<evidence type="ECO:0000256" key="1">
    <source>
        <dbReference type="SAM" id="SignalP"/>
    </source>
</evidence>
<feature type="domain" description="LysM" evidence="2">
    <location>
        <begin position="208"/>
        <end position="253"/>
    </location>
</feature>
<dbReference type="CDD" id="cd00118">
    <property type="entry name" value="LysM"/>
    <property type="match status" value="1"/>
</dbReference>
<dbReference type="Gene3D" id="3.10.350.10">
    <property type="entry name" value="LysM domain"/>
    <property type="match status" value="1"/>
</dbReference>
<keyword evidence="1" id="KW-0732">Signal</keyword>
<dbReference type="AlphaFoldDB" id="A0AA95H8J0"/>
<dbReference type="Pfam" id="PF01476">
    <property type="entry name" value="LysM"/>
    <property type="match status" value="1"/>
</dbReference>
<evidence type="ECO:0000313" key="3">
    <source>
        <dbReference type="EMBL" id="WGZ91453.1"/>
    </source>
</evidence>
<dbReference type="PROSITE" id="PS51782">
    <property type="entry name" value="LYSM"/>
    <property type="match status" value="1"/>
</dbReference>
<dbReference type="PROSITE" id="PS51257">
    <property type="entry name" value="PROKAR_LIPOPROTEIN"/>
    <property type="match status" value="1"/>
</dbReference>
<dbReference type="Proteomes" id="UP001300672">
    <property type="component" value="Chromosome"/>
</dbReference>
<dbReference type="SMART" id="SM00257">
    <property type="entry name" value="LysM"/>
    <property type="match status" value="1"/>
</dbReference>
<gene>
    <name evidence="3" type="ORF">QJT80_03030</name>
</gene>
<name>A0AA95H8J0_9GAMM</name>
<dbReference type="EMBL" id="CP124755">
    <property type="protein sequence ID" value="WGZ91453.1"/>
    <property type="molecule type" value="Genomic_DNA"/>
</dbReference>
<organism evidence="3">
    <name type="scientific">Candidatus Thiocaldithrix dubininis</name>
    <dbReference type="NCBI Taxonomy" id="3080823"/>
    <lineage>
        <taxon>Bacteria</taxon>
        <taxon>Pseudomonadati</taxon>
        <taxon>Pseudomonadota</taxon>
        <taxon>Gammaproteobacteria</taxon>
        <taxon>Thiotrichales</taxon>
        <taxon>Thiotrichaceae</taxon>
        <taxon>Candidatus Thiocaldithrix</taxon>
    </lineage>
</organism>
<proteinExistence type="predicted"/>
<dbReference type="InterPro" id="IPR018392">
    <property type="entry name" value="LysM"/>
</dbReference>
<protein>
    <submittedName>
        <fullName evidence="3">LysM peptidoglycan-binding domain-containing protein</fullName>
    </submittedName>
</protein>
<feature type="signal peptide" evidence="1">
    <location>
        <begin position="1"/>
        <end position="22"/>
    </location>
</feature>
<reference evidence="3" key="1">
    <citation type="journal article" date="2023" name="Int. J. Mol. Sci.">
        <title>Metagenomics Revealed a New Genus 'Candidatus Thiocaldithrix dubininis' gen. nov., sp. nov. and a New Species 'Candidatus Thiothrix putei' sp. nov. in the Family Thiotrichaceae, Some Members of Which Have Traits of Both Na+- and H+-Motive Energetics.</title>
        <authorList>
            <person name="Ravin N.V."/>
            <person name="Muntyan M.S."/>
            <person name="Smolyakov D.D."/>
            <person name="Rudenko T.S."/>
            <person name="Beletsky A.V."/>
            <person name="Mardanov A.V."/>
            <person name="Grabovich M.Y."/>
        </authorList>
    </citation>
    <scope>NUCLEOTIDE SEQUENCE</scope>
    <source>
        <strain evidence="3">GKL-01</strain>
    </source>
</reference>
<reference evidence="3" key="2">
    <citation type="submission" date="2023-04" db="EMBL/GenBank/DDBJ databases">
        <authorList>
            <person name="Beletskiy A.V."/>
            <person name="Mardanov A.V."/>
            <person name="Ravin N.V."/>
        </authorList>
    </citation>
    <scope>NUCLEOTIDE SEQUENCE</scope>
    <source>
        <strain evidence="3">GKL-01</strain>
    </source>
</reference>
<dbReference type="KEGG" id="tdu:QJT80_03030"/>
<feature type="chain" id="PRO_5041676903" evidence="1">
    <location>
        <begin position="23"/>
        <end position="254"/>
    </location>
</feature>
<evidence type="ECO:0000259" key="2">
    <source>
        <dbReference type="PROSITE" id="PS51782"/>
    </source>
</evidence>
<sequence length="254" mass="26484">MVKQFKLAATASVVAVALTACAPNPYWQNGNYNRGGGSAAVNRNAVTHTHCGKTHAHVLPPQGLAHHHGDGCMAGSASAARPYTAPNTYRPPANTYQPNYQTQYQGAAANTGATTYGYTDYSGGAAASTGGSSTYYDYSKPKAPSSSSNASASYGASSGGSSYYDYTAPNTSGSSSGYYDYSGSSSSTKPSYGSSSSTSVNSNYTGGGTYTVQKGDTVFQVMRNTGVYWKDIIRLNSLQAPDYKLSPGQQLRLK</sequence>